<dbReference type="EMBL" id="BAAAQB010000029">
    <property type="protein sequence ID" value="GAA2136146.1"/>
    <property type="molecule type" value="Genomic_DNA"/>
</dbReference>
<accession>A0ABN2Z3D7</accession>
<evidence type="ECO:0000313" key="3">
    <source>
        <dbReference type="Proteomes" id="UP001500102"/>
    </source>
</evidence>
<evidence type="ECO:0000313" key="2">
    <source>
        <dbReference type="EMBL" id="GAA2136146.1"/>
    </source>
</evidence>
<organism evidence="2 3">
    <name type="scientific">Arthrobacter humicola</name>
    <dbReference type="NCBI Taxonomy" id="409291"/>
    <lineage>
        <taxon>Bacteria</taxon>
        <taxon>Bacillati</taxon>
        <taxon>Actinomycetota</taxon>
        <taxon>Actinomycetes</taxon>
        <taxon>Micrococcales</taxon>
        <taxon>Micrococcaceae</taxon>
        <taxon>Arthrobacter</taxon>
    </lineage>
</organism>
<gene>
    <name evidence="2" type="ORF">GCM10009825_20990</name>
</gene>
<sequence>MKVAPDNGDEGDGAETSPAKPPLPPPNRAIRRRPDRAAVDPGPSVATDTKQAFFGLVPFTADS</sequence>
<proteinExistence type="predicted"/>
<name>A0ABN2Z3D7_9MICC</name>
<reference evidence="2 3" key="1">
    <citation type="journal article" date="2019" name="Int. J. Syst. Evol. Microbiol.">
        <title>The Global Catalogue of Microorganisms (GCM) 10K type strain sequencing project: providing services to taxonomists for standard genome sequencing and annotation.</title>
        <authorList>
            <consortium name="The Broad Institute Genomics Platform"/>
            <consortium name="The Broad Institute Genome Sequencing Center for Infectious Disease"/>
            <person name="Wu L."/>
            <person name="Ma J."/>
        </authorList>
    </citation>
    <scope>NUCLEOTIDE SEQUENCE [LARGE SCALE GENOMIC DNA]</scope>
    <source>
        <strain evidence="2 3">JCM 15921</strain>
    </source>
</reference>
<protein>
    <submittedName>
        <fullName evidence="2">Uncharacterized protein</fullName>
    </submittedName>
</protein>
<evidence type="ECO:0000256" key="1">
    <source>
        <dbReference type="SAM" id="MobiDB-lite"/>
    </source>
</evidence>
<dbReference type="Proteomes" id="UP001500102">
    <property type="component" value="Unassembled WGS sequence"/>
</dbReference>
<comment type="caution">
    <text evidence="2">The sequence shown here is derived from an EMBL/GenBank/DDBJ whole genome shotgun (WGS) entry which is preliminary data.</text>
</comment>
<feature type="region of interest" description="Disordered" evidence="1">
    <location>
        <begin position="1"/>
        <end position="47"/>
    </location>
</feature>
<keyword evidence="3" id="KW-1185">Reference proteome</keyword>